<gene>
    <name evidence="2" type="ORF">HBR001_LOCUS1596</name>
</gene>
<evidence type="ECO:0000256" key="1">
    <source>
        <dbReference type="SAM" id="MobiDB-lite"/>
    </source>
</evidence>
<feature type="region of interest" description="Disordered" evidence="1">
    <location>
        <begin position="461"/>
        <end position="486"/>
    </location>
</feature>
<keyword evidence="3" id="KW-1185">Reference proteome</keyword>
<evidence type="ECO:0008006" key="4">
    <source>
        <dbReference type="Google" id="ProtNLM"/>
    </source>
</evidence>
<reference evidence="2" key="1">
    <citation type="submission" date="2022-12" db="EMBL/GenBank/DDBJ databases">
        <authorList>
            <person name="Webb A."/>
        </authorList>
    </citation>
    <scope>NUCLEOTIDE SEQUENCE</scope>
    <source>
        <strain evidence="2">Hp1</strain>
    </source>
</reference>
<dbReference type="Proteomes" id="UP001162031">
    <property type="component" value="Unassembled WGS sequence"/>
</dbReference>
<feature type="region of interest" description="Disordered" evidence="1">
    <location>
        <begin position="300"/>
        <end position="324"/>
    </location>
</feature>
<dbReference type="InterPro" id="IPR052727">
    <property type="entry name" value="Rab4/Rab5_effector"/>
</dbReference>
<name>A0AAV0T797_HYABA</name>
<organism evidence="2 3">
    <name type="scientific">Hyaloperonospora brassicae</name>
    <name type="common">Brassica downy mildew</name>
    <name type="synonym">Peronospora brassicae</name>
    <dbReference type="NCBI Taxonomy" id="162125"/>
    <lineage>
        <taxon>Eukaryota</taxon>
        <taxon>Sar</taxon>
        <taxon>Stramenopiles</taxon>
        <taxon>Oomycota</taxon>
        <taxon>Peronosporomycetes</taxon>
        <taxon>Peronosporales</taxon>
        <taxon>Peronosporaceae</taxon>
        <taxon>Hyaloperonospora</taxon>
    </lineage>
</organism>
<protein>
    <recommendedName>
        <fullName evidence="4">FYVE-type domain-containing protein</fullName>
    </recommendedName>
</protein>
<dbReference type="AlphaFoldDB" id="A0AAV0T797"/>
<evidence type="ECO:0000313" key="2">
    <source>
        <dbReference type="EMBL" id="CAI5716281.1"/>
    </source>
</evidence>
<evidence type="ECO:0000313" key="3">
    <source>
        <dbReference type="Proteomes" id="UP001162031"/>
    </source>
</evidence>
<comment type="caution">
    <text evidence="2">The sequence shown here is derived from an EMBL/GenBank/DDBJ whole genome shotgun (WGS) entry which is preliminary data.</text>
</comment>
<accession>A0AAV0T797</accession>
<proteinExistence type="predicted"/>
<dbReference type="InterPro" id="IPR011011">
    <property type="entry name" value="Znf_FYVE_PHD"/>
</dbReference>
<dbReference type="PANTHER" id="PTHR13510">
    <property type="entry name" value="FYVE-FINGER-CONTAINING RAB5 EFFECTOR PROTEIN RABENOSYN-5-RELATED"/>
    <property type="match status" value="1"/>
</dbReference>
<dbReference type="PANTHER" id="PTHR13510:SF44">
    <property type="entry name" value="RABENOSYN-5"/>
    <property type="match status" value="1"/>
</dbReference>
<feature type="compositionally biased region" description="Basic and acidic residues" evidence="1">
    <location>
        <begin position="466"/>
        <end position="478"/>
    </location>
</feature>
<dbReference type="SUPFAM" id="SSF57903">
    <property type="entry name" value="FYVE/PHD zinc finger"/>
    <property type="match status" value="1"/>
</dbReference>
<sequence length="585" mass="66743">MAAALVSERERLDLVQQSSGIFATTQEWLEKAKASRSSPECKEQVMTLLEPFTVYGSLDAVTELYLKDDVKMALDFSKSRELAVLQSPTQQRALDRVSLRWSLLHSPSRLVATDQDFCYLEVTRPFETASGRRGWARCLHSVQHKACPTFRTSYGVDVHRAELLYSGLFFEETDELGVLKATVCYHIKRDHVTPVLIQRLLKAQSRRTIELVNHYLKMSTTMLKSRKVSLTRALQLHAERRCGACANQLSAWKPKERCVLCRSLMCDKCNDIVSRNYRIDRVAQGRVVCFSCAHRHGTKTALESETRSDDHRARDSRQQSTETAHEMMTAYQEDGPHEDSISSLSSDEILHSKCHDDEGNPLLVPAPKRSSRQQAEQQLKRRQQTLSRESDFLPLETLSLPTDHATARQQQRRRCSTRVSSRRPIVRRDKNVVTRSRSLTAMGGPSTRLSTRAQPTAYVPSRHKIPLPDDGHQRDKRTVHMTSSPVRSHVDAELSWQRNQCMNNAVVLRRLQRTDLAPRAATRRDVMIAVARPYDLYRQSSCKSYQPSLPERHCSSSTITSHLQLSSTRYSKAHPCDLSYVAAFR</sequence>
<feature type="compositionally biased region" description="Basic and acidic residues" evidence="1">
    <location>
        <begin position="302"/>
        <end position="317"/>
    </location>
</feature>
<dbReference type="Gene3D" id="3.30.530.20">
    <property type="match status" value="1"/>
</dbReference>
<feature type="region of interest" description="Disordered" evidence="1">
    <location>
        <begin position="351"/>
        <end position="390"/>
    </location>
</feature>
<dbReference type="InterPro" id="IPR023393">
    <property type="entry name" value="START-like_dom_sf"/>
</dbReference>
<dbReference type="EMBL" id="CANTFL010000155">
    <property type="protein sequence ID" value="CAI5716281.1"/>
    <property type="molecule type" value="Genomic_DNA"/>
</dbReference>